<dbReference type="EMBL" id="AP018174">
    <property type="protein sequence ID" value="BAY14394.1"/>
    <property type="molecule type" value="Genomic_DNA"/>
</dbReference>
<dbReference type="SUPFAM" id="SSF52540">
    <property type="entry name" value="P-loop containing nucleoside triphosphate hydrolases"/>
    <property type="match status" value="1"/>
</dbReference>
<dbReference type="Gene3D" id="1.25.40.10">
    <property type="entry name" value="Tetratricopeptide repeat domain"/>
    <property type="match status" value="1"/>
</dbReference>
<evidence type="ECO:0000313" key="4">
    <source>
        <dbReference type="EMBL" id="BAY14394.1"/>
    </source>
</evidence>
<dbReference type="PANTHER" id="PTHR47691:SF3">
    <property type="entry name" value="HTH-TYPE TRANSCRIPTIONAL REGULATOR RV0890C-RELATED"/>
    <property type="match status" value="1"/>
</dbReference>
<feature type="repeat" description="TPR" evidence="1">
    <location>
        <begin position="935"/>
        <end position="968"/>
    </location>
</feature>
<organism evidence="4 5">
    <name type="scientific">Anabaenopsis circularis NIES-21</name>
    <dbReference type="NCBI Taxonomy" id="1085406"/>
    <lineage>
        <taxon>Bacteria</taxon>
        <taxon>Bacillati</taxon>
        <taxon>Cyanobacteriota</taxon>
        <taxon>Cyanophyceae</taxon>
        <taxon>Nostocales</taxon>
        <taxon>Nodulariaceae</taxon>
        <taxon>Anabaenopsis</taxon>
    </lineage>
</organism>
<dbReference type="PRINTS" id="PR00364">
    <property type="entry name" value="DISEASERSIST"/>
</dbReference>
<dbReference type="PANTHER" id="PTHR47691">
    <property type="entry name" value="REGULATOR-RELATED"/>
    <property type="match status" value="1"/>
</dbReference>
<evidence type="ECO:0000259" key="2">
    <source>
        <dbReference type="Pfam" id="PF05729"/>
    </source>
</evidence>
<name>A0A1Z4GA48_9CYAN</name>
<feature type="domain" description="CHAT" evidence="3">
    <location>
        <begin position="103"/>
        <end position="379"/>
    </location>
</feature>
<feature type="domain" description="NACHT" evidence="2">
    <location>
        <begin position="450"/>
        <end position="616"/>
    </location>
</feature>
<dbReference type="Pfam" id="PF12770">
    <property type="entry name" value="CHAT"/>
    <property type="match status" value="1"/>
</dbReference>
<dbReference type="SMART" id="SM00028">
    <property type="entry name" value="TPR"/>
    <property type="match status" value="3"/>
</dbReference>
<evidence type="ECO:0000313" key="5">
    <source>
        <dbReference type="Proteomes" id="UP000218287"/>
    </source>
</evidence>
<evidence type="ECO:0000259" key="3">
    <source>
        <dbReference type="Pfam" id="PF12770"/>
    </source>
</evidence>
<evidence type="ECO:0000256" key="1">
    <source>
        <dbReference type="PROSITE-ProRule" id="PRU00339"/>
    </source>
</evidence>
<reference evidence="4 5" key="1">
    <citation type="submission" date="2017-06" db="EMBL/GenBank/DDBJ databases">
        <title>Genome sequencing of cyanobaciteial culture collection at National Institute for Environmental Studies (NIES).</title>
        <authorList>
            <person name="Hirose Y."/>
            <person name="Shimura Y."/>
            <person name="Fujisawa T."/>
            <person name="Nakamura Y."/>
            <person name="Kawachi M."/>
        </authorList>
    </citation>
    <scope>NUCLEOTIDE SEQUENCE [LARGE SCALE GENOMIC DNA]</scope>
    <source>
        <strain evidence="4 5">NIES-21</strain>
    </source>
</reference>
<keyword evidence="5" id="KW-1185">Reference proteome</keyword>
<dbReference type="OrthoDB" id="511021at2"/>
<dbReference type="InterPro" id="IPR024983">
    <property type="entry name" value="CHAT_dom"/>
</dbReference>
<dbReference type="Proteomes" id="UP000218287">
    <property type="component" value="Chromosome"/>
</dbReference>
<dbReference type="InterPro" id="IPR027417">
    <property type="entry name" value="P-loop_NTPase"/>
</dbReference>
<dbReference type="InterPro" id="IPR011990">
    <property type="entry name" value="TPR-like_helical_dom_sf"/>
</dbReference>
<dbReference type="PROSITE" id="PS50005">
    <property type="entry name" value="TPR"/>
    <property type="match status" value="1"/>
</dbReference>
<dbReference type="Gene3D" id="3.40.50.300">
    <property type="entry name" value="P-loop containing nucleotide triphosphate hydrolases"/>
    <property type="match status" value="1"/>
</dbReference>
<keyword evidence="1" id="KW-0802">TPR repeat</keyword>
<proteinExistence type="predicted"/>
<gene>
    <name evidence="4" type="ORF">NIES21_01510</name>
</gene>
<accession>A0A1Z4GA48</accession>
<dbReference type="Pfam" id="PF05729">
    <property type="entry name" value="NACHT"/>
    <property type="match status" value="1"/>
</dbReference>
<dbReference type="Pfam" id="PF13424">
    <property type="entry name" value="TPR_12"/>
    <property type="match status" value="1"/>
</dbReference>
<protein>
    <submittedName>
        <fullName evidence="4">Uncharacterized protein</fullName>
    </submittedName>
</protein>
<dbReference type="AlphaFoldDB" id="A0A1Z4GA48"/>
<dbReference type="InterPro" id="IPR019734">
    <property type="entry name" value="TPR_rpt"/>
</dbReference>
<sequence length="1054" mass="121762">MPIITIREESPTEGGFNAILNFDGRGEYLVKITDPFTPKVEKQLEWYFEDWLMFPLLDTVKAEAAAVSIKTYGEELFNQVFRFYFNAYGEYQRLRSNLSQLQIEIVGKTPEFQALHWEALRDPDLPYPLAVNCVMVRKSNQPAPIYADVQTSPTINLLVVVARPDEEQDVGYRTISRPLLELIENSHLRVNVELLRPGTYQALSDHLETKGVGYYHVIHLDCHGALMTYEQIQQPSKPGRYLYQGRYGRNDWQKFDGLRAFLAFEGETQGKVDLVEAQELADLLTGKGIPVCILNACQSGKQVKNDNPDEDIRETSLGSRLMTAGMQMVVAMGYSVTVSAAKLMMAQLYEHLFNNKPITEAIRLSRRELFNNKSRKAYIKSIDLEDWLLPVVYCNRTVNFNLRQFTPEEEEKYWETFGSQYRFPLPEYGFVGRDLEILKIEKAVFRHNILLLQGMGGTGKTTLLNYLREWWQRTNFVKNVFYFGYDEKAWTLTQILFEIGKQVYGRFEQANFQAMNQAAQVQKLVAKLRAESYALILDNLESVTGQQLAIQNTLPETERHQIRDFLGQLQGGNTKIILGSRSREDWLQATTFKHNIYELRGLDREARTELAEKILERNLPQNKIAGIRQDGDFQKLMNLLAGYPLAMQVVLANLRKQSPQEILQGLQAGDVDLDTESGDKTKSILQCVEYSYSKLSPESQKLLLCLAHFSKVIFAPFIPKYIEKLQIFEALKDYPFDKFTHVIKETINWGLLSPIDNKLPLLAIQAVFPYFLKTKLETLHESTRAALRDGFKNYYQVLADSYNLLMYSKDAQERQLAIILCGLEYENLYNALQICLEKQESISIYFCLHHYFELIADYQSNLKLAAKVDEFVKNYPPTFLQSEKGDEIFSAIDLLANSYLQNKQYQEAKELYKKQINILDNIKNLELRKKKVAIANTYHQLGTIALELREFEEARRNYQQALDIFLEYGDRYGCANTYFNLGRLAEELRELEEAKANYLQDLQITAEFNDEHTLGICLRNLARFYQVTQDESLLAAVSEIFGVSVEDVRQRFEK</sequence>
<dbReference type="Pfam" id="PF13181">
    <property type="entry name" value="TPR_8"/>
    <property type="match status" value="1"/>
</dbReference>
<dbReference type="InterPro" id="IPR007111">
    <property type="entry name" value="NACHT_NTPase"/>
</dbReference>
<dbReference type="SUPFAM" id="SSF48452">
    <property type="entry name" value="TPR-like"/>
    <property type="match status" value="1"/>
</dbReference>